<dbReference type="EMBL" id="JAQQXT010000001">
    <property type="protein sequence ID" value="MDC8770423.1"/>
    <property type="molecule type" value="Genomic_DNA"/>
</dbReference>
<evidence type="ECO:0000256" key="2">
    <source>
        <dbReference type="SAM" id="SignalP"/>
    </source>
</evidence>
<feature type="domain" description="Ice-binding protein C-terminal" evidence="3">
    <location>
        <begin position="235"/>
        <end position="258"/>
    </location>
</feature>
<gene>
    <name evidence="4" type="ORF">PRZ03_02480</name>
</gene>
<dbReference type="Pfam" id="PF07589">
    <property type="entry name" value="PEP-CTERM"/>
    <property type="match status" value="1"/>
</dbReference>
<sequence>MSLLASIALAASSAASGATLPNCSWDKPGVNPYMGDLVAAVDRYKDIAAPVRAKLKARMLKRDYDELVTIKRDSIEGQSQYSSAITDMHFGANSVCKTVSRAKWTQAYEERGLVYCEEGQCVLVPTVCRNVSRIQRIAPRAAGPVGGGSVASSTQEAEGPLELDPTAAGPAASPGSFAQIAGGSGFEGGPLPAPGVLAPGGGGGYPGLGGGGGGGGGNIGGGGIPTLPPGPPTIPIPEPSTWAMLVAGLLAVAWVARRKQA</sequence>
<feature type="compositionally biased region" description="Low complexity" evidence="1">
    <location>
        <begin position="167"/>
        <end position="176"/>
    </location>
</feature>
<evidence type="ECO:0000313" key="5">
    <source>
        <dbReference type="Proteomes" id="UP001221189"/>
    </source>
</evidence>
<reference evidence="4 5" key="1">
    <citation type="submission" date="2022-10" db="EMBL/GenBank/DDBJ databases">
        <title>Paucibacter sp. hw1 Genome sequencing.</title>
        <authorList>
            <person name="Park S."/>
        </authorList>
    </citation>
    <scope>NUCLEOTIDE SEQUENCE [LARGE SCALE GENOMIC DNA]</scope>
    <source>
        <strain evidence="5">hw1</strain>
    </source>
</reference>
<evidence type="ECO:0000259" key="3">
    <source>
        <dbReference type="Pfam" id="PF07589"/>
    </source>
</evidence>
<dbReference type="NCBIfam" id="NF038119">
    <property type="entry name" value="PEP_CTERM_MHFG"/>
    <property type="match status" value="1"/>
</dbReference>
<dbReference type="RefSeq" id="WP_273598865.1">
    <property type="nucleotide sequence ID" value="NZ_JAQQXT010000001.1"/>
</dbReference>
<keyword evidence="2" id="KW-0732">Signal</keyword>
<protein>
    <submittedName>
        <fullName evidence="4">MHFG family PEP-CTERM protein</fullName>
    </submittedName>
</protein>
<accession>A0ABT5K9C1</accession>
<feature type="compositionally biased region" description="Gly residues" evidence="1">
    <location>
        <begin position="207"/>
        <end position="224"/>
    </location>
</feature>
<organism evidence="4 5">
    <name type="scientific">Roseateles albus</name>
    <dbReference type="NCBI Taxonomy" id="2987525"/>
    <lineage>
        <taxon>Bacteria</taxon>
        <taxon>Pseudomonadati</taxon>
        <taxon>Pseudomonadota</taxon>
        <taxon>Betaproteobacteria</taxon>
        <taxon>Burkholderiales</taxon>
        <taxon>Sphaerotilaceae</taxon>
        <taxon>Roseateles</taxon>
    </lineage>
</organism>
<name>A0ABT5K9C1_9BURK</name>
<keyword evidence="5" id="KW-1185">Reference proteome</keyword>
<feature type="region of interest" description="Disordered" evidence="1">
    <location>
        <begin position="142"/>
        <end position="184"/>
    </location>
</feature>
<evidence type="ECO:0000256" key="1">
    <source>
        <dbReference type="SAM" id="MobiDB-lite"/>
    </source>
</evidence>
<dbReference type="Proteomes" id="UP001221189">
    <property type="component" value="Unassembled WGS sequence"/>
</dbReference>
<feature type="chain" id="PRO_5046468956" evidence="2">
    <location>
        <begin position="18"/>
        <end position="261"/>
    </location>
</feature>
<proteinExistence type="predicted"/>
<dbReference type="InterPro" id="IPR013424">
    <property type="entry name" value="Ice-binding_C"/>
</dbReference>
<feature type="signal peptide" evidence="2">
    <location>
        <begin position="1"/>
        <end position="17"/>
    </location>
</feature>
<dbReference type="NCBIfam" id="TIGR02595">
    <property type="entry name" value="PEP_CTERM"/>
    <property type="match status" value="1"/>
</dbReference>
<feature type="region of interest" description="Disordered" evidence="1">
    <location>
        <begin position="207"/>
        <end position="232"/>
    </location>
</feature>
<evidence type="ECO:0000313" key="4">
    <source>
        <dbReference type="EMBL" id="MDC8770423.1"/>
    </source>
</evidence>
<comment type="caution">
    <text evidence="4">The sequence shown here is derived from an EMBL/GenBank/DDBJ whole genome shotgun (WGS) entry which is preliminary data.</text>
</comment>